<organism evidence="2 3">
    <name type="scientific">Aspergillus flavus</name>
    <dbReference type="NCBI Taxonomy" id="5059"/>
    <lineage>
        <taxon>Eukaryota</taxon>
        <taxon>Fungi</taxon>
        <taxon>Dikarya</taxon>
        <taxon>Ascomycota</taxon>
        <taxon>Pezizomycotina</taxon>
        <taxon>Eurotiomycetes</taxon>
        <taxon>Eurotiomycetidae</taxon>
        <taxon>Eurotiales</taxon>
        <taxon>Aspergillaceae</taxon>
        <taxon>Aspergillus</taxon>
        <taxon>Aspergillus subgen. Circumdati</taxon>
    </lineage>
</organism>
<dbReference type="EMBL" id="QQZZ01000130">
    <property type="protein sequence ID" value="RMZ39666.1"/>
    <property type="molecule type" value="Genomic_DNA"/>
</dbReference>
<proteinExistence type="predicted"/>
<dbReference type="InterPro" id="IPR036452">
    <property type="entry name" value="Ribo_hydro-like"/>
</dbReference>
<protein>
    <recommendedName>
        <fullName evidence="1">Cellulose-binding Sde182 nucleoside hydrolase-like domain-containing protein</fullName>
    </recommendedName>
</protein>
<reference evidence="2 3" key="1">
    <citation type="submission" date="2018-07" db="EMBL/GenBank/DDBJ databases">
        <title>Identification of spontaneous genetic mutation associated with occurrence of a yellow conidial color mutant of Aspergillus flavus.</title>
        <authorList>
            <person name="Chang P.-K."/>
            <person name="Mack B.M."/>
            <person name="Scharfenstein L."/>
            <person name="Gilbert M.K."/>
        </authorList>
    </citation>
    <scope>NUCLEOTIDE SEQUENCE [LARGE SCALE GENOMIC DNA]</scope>
    <source>
        <strain evidence="2 3">CA14</strain>
    </source>
</reference>
<evidence type="ECO:0000313" key="3">
    <source>
        <dbReference type="Proteomes" id="UP000275480"/>
    </source>
</evidence>
<feature type="domain" description="Cellulose-binding Sde182 nucleoside hydrolase-like" evidence="1">
    <location>
        <begin position="1"/>
        <end position="34"/>
    </location>
</feature>
<dbReference type="Pfam" id="PF07632">
    <property type="entry name" value="Sde182_NH-like"/>
    <property type="match status" value="1"/>
</dbReference>
<evidence type="ECO:0000259" key="1">
    <source>
        <dbReference type="Pfam" id="PF07632"/>
    </source>
</evidence>
<name>A0AB74BZB8_ASPFL</name>
<comment type="caution">
    <text evidence="2">The sequence shown here is derived from an EMBL/GenBank/DDBJ whole genome shotgun (WGS) entry which is preliminary data.</text>
</comment>
<dbReference type="GO" id="GO:0016799">
    <property type="term" value="F:hydrolase activity, hydrolyzing N-glycosyl compounds"/>
    <property type="evidence" value="ECO:0007669"/>
    <property type="project" value="InterPro"/>
</dbReference>
<gene>
    <name evidence="2" type="ORF">CA14_010151</name>
</gene>
<evidence type="ECO:0000313" key="2">
    <source>
        <dbReference type="EMBL" id="RMZ39666.1"/>
    </source>
</evidence>
<dbReference type="InterPro" id="IPR011483">
    <property type="entry name" value="Sde182_NH-like"/>
</dbReference>
<sequence length="120" mass="13671">MFILEGDTSTFLYLISNGLGSPEHPDWGSWGGRYLPVDRSPVSAYNHFHDATDRVVDSSYLKLQTRHFSCRTLIHARSICLHPDRERYWSGNQQVGIPGCLLCAVRIRRGLGCIVFFMPE</sequence>
<dbReference type="Proteomes" id="UP000275480">
    <property type="component" value="Unassembled WGS sequence"/>
</dbReference>
<dbReference type="AlphaFoldDB" id="A0AB74BZB8"/>
<dbReference type="Gene3D" id="3.90.245.10">
    <property type="entry name" value="Ribonucleoside hydrolase-like"/>
    <property type="match status" value="1"/>
</dbReference>
<accession>A0AB74BZB8</accession>